<proteinExistence type="predicted"/>
<feature type="region of interest" description="Disordered" evidence="1">
    <location>
        <begin position="45"/>
        <end position="84"/>
    </location>
</feature>
<gene>
    <name evidence="2" type="ORF">SO694_0004211</name>
</gene>
<reference evidence="2 3" key="1">
    <citation type="submission" date="2024-03" db="EMBL/GenBank/DDBJ databases">
        <title>Aureococcus anophagefferens CCMP1851 and Kratosvirus quantuckense: Draft genome of a second virus-susceptible host strain in the model system.</title>
        <authorList>
            <person name="Chase E."/>
            <person name="Truchon A.R."/>
            <person name="Schepens W."/>
            <person name="Wilhelm S.W."/>
        </authorList>
    </citation>
    <scope>NUCLEOTIDE SEQUENCE [LARGE SCALE GENOMIC DNA]</scope>
    <source>
        <strain evidence="2 3">CCMP1851</strain>
    </source>
</reference>
<protein>
    <recommendedName>
        <fullName evidence="4">ATP synthase subunit d, mitochondrial</fullName>
    </recommendedName>
</protein>
<feature type="compositionally biased region" description="Basic residues" evidence="1">
    <location>
        <begin position="48"/>
        <end position="68"/>
    </location>
</feature>
<keyword evidence="3" id="KW-1185">Reference proteome</keyword>
<comment type="caution">
    <text evidence="2">The sequence shown here is derived from an EMBL/GenBank/DDBJ whole genome shotgun (WGS) entry which is preliminary data.</text>
</comment>
<evidence type="ECO:0000256" key="1">
    <source>
        <dbReference type="SAM" id="MobiDB-lite"/>
    </source>
</evidence>
<feature type="region of interest" description="Disordered" evidence="1">
    <location>
        <begin position="154"/>
        <end position="190"/>
    </location>
</feature>
<evidence type="ECO:0000313" key="3">
    <source>
        <dbReference type="Proteomes" id="UP001363151"/>
    </source>
</evidence>
<accession>A0ABR1G750</accession>
<evidence type="ECO:0000313" key="2">
    <source>
        <dbReference type="EMBL" id="KAK7248852.1"/>
    </source>
</evidence>
<evidence type="ECO:0008006" key="4">
    <source>
        <dbReference type="Google" id="ProtNLM"/>
    </source>
</evidence>
<organism evidence="2 3">
    <name type="scientific">Aureococcus anophagefferens</name>
    <name type="common">Harmful bloom alga</name>
    <dbReference type="NCBI Taxonomy" id="44056"/>
    <lineage>
        <taxon>Eukaryota</taxon>
        <taxon>Sar</taxon>
        <taxon>Stramenopiles</taxon>
        <taxon>Ochrophyta</taxon>
        <taxon>Pelagophyceae</taxon>
        <taxon>Pelagomonadales</taxon>
        <taxon>Pelagomonadaceae</taxon>
        <taxon>Aureococcus</taxon>
    </lineage>
</organism>
<dbReference type="Proteomes" id="UP001363151">
    <property type="component" value="Unassembled WGS sequence"/>
</dbReference>
<dbReference type="EMBL" id="JBBJCI010000085">
    <property type="protein sequence ID" value="KAK7248852.1"/>
    <property type="molecule type" value="Genomic_DNA"/>
</dbReference>
<sequence length="190" mass="21527">MLARSTRAVARAARTQRWVSVAALESKVTTDEAKQELNRLKMALGARRSWRPSTRRRRRPSTSRRTRARSTTASWRSSRRSTRPCRTRAFTELDDAKADYDAMFAEATEKIAESKTRISELTAQMNTMIAKKVGPTTTVEDAYAAYPDIEKEIDGEIDQHRGPDIIRPPFRDLLGPRGTSPRPRRRAGAP</sequence>
<name>A0ABR1G750_AURAN</name>
<feature type="compositionally biased region" description="Basic and acidic residues" evidence="1">
    <location>
        <begin position="154"/>
        <end position="164"/>
    </location>
</feature>